<dbReference type="Gene3D" id="3.30.565.10">
    <property type="entry name" value="Histidine kinase-like ATPase, C-terminal domain"/>
    <property type="match status" value="1"/>
</dbReference>
<organism evidence="7 8">
    <name type="scientific">Myxococcus xanthus (strain DK1622)</name>
    <dbReference type="NCBI Taxonomy" id="246197"/>
    <lineage>
        <taxon>Bacteria</taxon>
        <taxon>Pseudomonadati</taxon>
        <taxon>Myxococcota</taxon>
        <taxon>Myxococcia</taxon>
        <taxon>Myxococcales</taxon>
        <taxon>Cystobacterineae</taxon>
        <taxon>Myxococcaceae</taxon>
        <taxon>Myxococcus</taxon>
    </lineage>
</organism>
<dbReference type="EC" id="2.7.13.3" evidence="2"/>
<dbReference type="STRING" id="246197.MXAN_5715"/>
<dbReference type="PANTHER" id="PTHR43547">
    <property type="entry name" value="TWO-COMPONENT HISTIDINE KINASE"/>
    <property type="match status" value="1"/>
</dbReference>
<feature type="domain" description="Response regulatory" evidence="6">
    <location>
        <begin position="25"/>
        <end position="140"/>
    </location>
</feature>
<dbReference type="eggNOG" id="COG4191">
    <property type="taxonomic scope" value="Bacteria"/>
</dbReference>
<dbReference type="Pfam" id="PF00072">
    <property type="entry name" value="Response_reg"/>
    <property type="match status" value="1"/>
</dbReference>
<keyword evidence="8" id="KW-1185">Reference proteome</keyword>
<evidence type="ECO:0000256" key="3">
    <source>
        <dbReference type="ARBA" id="ARBA00022553"/>
    </source>
</evidence>
<dbReference type="InterPro" id="IPR003594">
    <property type="entry name" value="HATPase_dom"/>
</dbReference>
<keyword evidence="7" id="KW-0418">Kinase</keyword>
<protein>
    <recommendedName>
        <fullName evidence="2">histidine kinase</fullName>
        <ecNumber evidence="2">2.7.13.3</ecNumber>
    </recommendedName>
</protein>
<comment type="catalytic activity">
    <reaction evidence="1">
        <text>ATP + protein L-histidine = ADP + protein N-phospho-L-histidine.</text>
        <dbReference type="EC" id="2.7.13.3"/>
    </reaction>
</comment>
<feature type="domain" description="Histidine kinase" evidence="5">
    <location>
        <begin position="227"/>
        <end position="396"/>
    </location>
</feature>
<dbReference type="HOGENOM" id="CLU_000445_114_72_7"/>
<dbReference type="SUPFAM" id="SSF52172">
    <property type="entry name" value="CheY-like"/>
    <property type="match status" value="1"/>
</dbReference>
<dbReference type="GO" id="GO:0000155">
    <property type="term" value="F:phosphorelay sensor kinase activity"/>
    <property type="evidence" value="ECO:0007669"/>
    <property type="project" value="TreeGrafter"/>
</dbReference>
<dbReference type="KEGG" id="mxa:MXAN_5715"/>
<name>Q1D0H0_MYXXD</name>
<dbReference type="SMART" id="SM00448">
    <property type="entry name" value="REC"/>
    <property type="match status" value="1"/>
</dbReference>
<dbReference type="PROSITE" id="PS50109">
    <property type="entry name" value="HIS_KIN"/>
    <property type="match status" value="1"/>
</dbReference>
<evidence type="ECO:0000313" key="7">
    <source>
        <dbReference type="EMBL" id="ABF89039.1"/>
    </source>
</evidence>
<accession>Q1D0H0</accession>
<dbReference type="Pfam" id="PF02518">
    <property type="entry name" value="HATPase_c"/>
    <property type="match status" value="1"/>
</dbReference>
<dbReference type="SMART" id="SM00387">
    <property type="entry name" value="HATPase_c"/>
    <property type="match status" value="1"/>
</dbReference>
<dbReference type="InterPro" id="IPR004358">
    <property type="entry name" value="Sig_transdc_His_kin-like_C"/>
</dbReference>
<dbReference type="InterPro" id="IPR001789">
    <property type="entry name" value="Sig_transdc_resp-reg_receiver"/>
</dbReference>
<feature type="modified residue" description="4-aspartylphosphate" evidence="4">
    <location>
        <position position="72"/>
    </location>
</feature>
<proteinExistence type="predicted"/>
<dbReference type="EMBL" id="CP000113">
    <property type="protein sequence ID" value="ABF89039.1"/>
    <property type="molecule type" value="Genomic_DNA"/>
</dbReference>
<dbReference type="SMR" id="Q1D0H0"/>
<dbReference type="InterPro" id="IPR011006">
    <property type="entry name" value="CheY-like_superfamily"/>
</dbReference>
<evidence type="ECO:0000259" key="6">
    <source>
        <dbReference type="PROSITE" id="PS50110"/>
    </source>
</evidence>
<dbReference type="EnsemblBacteria" id="ABF89039">
    <property type="protein sequence ID" value="ABF89039"/>
    <property type="gene ID" value="MXAN_5715"/>
</dbReference>
<keyword evidence="3 4" id="KW-0597">Phosphoprotein</keyword>
<sequence>MRLTWSPCRGGVMLETTETATYRPRVLAVDVESGGMERLCSILAPAGYDVLTASGLAAAAAAHQSADLVLLDVERPGTDGLATYRRLQDALGSPALPVLMLTPSADRETRREVLEAGVDDLLITEPLDPLELKVRIHTLLELKAHRERGGQRAEALQDPRVRWVEMERLARVGTLAADVAQNLGRVGEGLQRALEHVRTRALQGLPPDADELKKLGVAGEQMRLHGQHLLSLGTTNPKDIQRFDLRDLVPAVVERMRDAGRLGTAEVKVQLPDEAIAVVFNRRQLEQVLVELLANAVDAVEDVTDRPRRIHVGVELPDIFGDFGPRLYVKDTGIGIFEDELQAVFEPYYTTKAPEKGAGLGLTVARTLVEAMGGAVTVHSRVNLGSTFTVELPEQTSSW</sequence>
<evidence type="ECO:0000259" key="5">
    <source>
        <dbReference type="PROSITE" id="PS50109"/>
    </source>
</evidence>
<dbReference type="PROSITE" id="PS50110">
    <property type="entry name" value="RESPONSE_REGULATORY"/>
    <property type="match status" value="1"/>
</dbReference>
<dbReference type="PRINTS" id="PR00344">
    <property type="entry name" value="BCTRLSENSOR"/>
</dbReference>
<evidence type="ECO:0000256" key="2">
    <source>
        <dbReference type="ARBA" id="ARBA00012438"/>
    </source>
</evidence>
<evidence type="ECO:0000256" key="1">
    <source>
        <dbReference type="ARBA" id="ARBA00000085"/>
    </source>
</evidence>
<dbReference type="Proteomes" id="UP000002402">
    <property type="component" value="Chromosome"/>
</dbReference>
<dbReference type="Gene3D" id="3.40.50.2300">
    <property type="match status" value="1"/>
</dbReference>
<gene>
    <name evidence="7" type="ordered locus">MXAN_5715</name>
</gene>
<dbReference type="AlphaFoldDB" id="Q1D0H0"/>
<evidence type="ECO:0000256" key="4">
    <source>
        <dbReference type="PROSITE-ProRule" id="PRU00169"/>
    </source>
</evidence>
<evidence type="ECO:0000313" key="8">
    <source>
        <dbReference type="Proteomes" id="UP000002402"/>
    </source>
</evidence>
<dbReference type="InterPro" id="IPR036890">
    <property type="entry name" value="HATPase_C_sf"/>
</dbReference>
<dbReference type="SUPFAM" id="SSF55874">
    <property type="entry name" value="ATPase domain of HSP90 chaperone/DNA topoisomerase II/histidine kinase"/>
    <property type="match status" value="1"/>
</dbReference>
<dbReference type="InterPro" id="IPR005467">
    <property type="entry name" value="His_kinase_dom"/>
</dbReference>
<keyword evidence="7" id="KW-0808">Transferase</keyword>
<reference evidence="7 8" key="1">
    <citation type="journal article" date="2006" name="Proc. Natl. Acad. Sci. U.S.A.">
        <title>Evolution of sensory complexity recorded in a myxobacterial genome.</title>
        <authorList>
            <person name="Goldman B.S."/>
            <person name="Nierman W.C."/>
            <person name="Kaiser D."/>
            <person name="Slater S.C."/>
            <person name="Durkin A.S."/>
            <person name="Eisen J.A."/>
            <person name="Ronning C.M."/>
            <person name="Barbazuk W.B."/>
            <person name="Blanchard M."/>
            <person name="Field C."/>
            <person name="Halling C."/>
            <person name="Hinkle G."/>
            <person name="Iartchuk O."/>
            <person name="Kim H.S."/>
            <person name="Mackenzie C."/>
            <person name="Madupu R."/>
            <person name="Miller N."/>
            <person name="Shvartsbeyn A."/>
            <person name="Sullivan S.A."/>
            <person name="Vaudin M."/>
            <person name="Wiegand R."/>
            <person name="Kaplan H.B."/>
        </authorList>
    </citation>
    <scope>NUCLEOTIDE SEQUENCE [LARGE SCALE GENOMIC DNA]</scope>
    <source>
        <strain evidence="8">DK1622</strain>
    </source>
</reference>
<dbReference type="PANTHER" id="PTHR43547:SF2">
    <property type="entry name" value="HYBRID SIGNAL TRANSDUCTION HISTIDINE KINASE C"/>
    <property type="match status" value="1"/>
</dbReference>